<evidence type="ECO:0000313" key="2">
    <source>
        <dbReference type="Proteomes" id="UP000694892"/>
    </source>
</evidence>
<evidence type="ECO:0000313" key="1">
    <source>
        <dbReference type="EMBL" id="OCT87939.1"/>
    </source>
</evidence>
<reference evidence="2" key="1">
    <citation type="journal article" date="2016" name="Nature">
        <title>Genome evolution in the allotetraploid frog Xenopus laevis.</title>
        <authorList>
            <person name="Session A.M."/>
            <person name="Uno Y."/>
            <person name="Kwon T."/>
            <person name="Chapman J.A."/>
            <person name="Toyoda A."/>
            <person name="Takahashi S."/>
            <person name="Fukui A."/>
            <person name="Hikosaka A."/>
            <person name="Suzuki A."/>
            <person name="Kondo M."/>
            <person name="van Heeringen S.J."/>
            <person name="Quigley I."/>
            <person name="Heinz S."/>
            <person name="Ogino H."/>
            <person name="Ochi H."/>
            <person name="Hellsten U."/>
            <person name="Lyons J.B."/>
            <person name="Simakov O."/>
            <person name="Putnam N."/>
            <person name="Stites J."/>
            <person name="Kuroki Y."/>
            <person name="Tanaka T."/>
            <person name="Michiue T."/>
            <person name="Watanabe M."/>
            <person name="Bogdanovic O."/>
            <person name="Lister R."/>
            <person name="Georgiou G."/>
            <person name="Paranjpe S.S."/>
            <person name="van Kruijsbergen I."/>
            <person name="Shu S."/>
            <person name="Carlson J."/>
            <person name="Kinoshita T."/>
            <person name="Ohta Y."/>
            <person name="Mawaribuchi S."/>
            <person name="Jenkins J."/>
            <person name="Grimwood J."/>
            <person name="Schmutz J."/>
            <person name="Mitros T."/>
            <person name="Mozaffari S.V."/>
            <person name="Suzuki Y."/>
            <person name="Haramoto Y."/>
            <person name="Yamamoto T.S."/>
            <person name="Takagi C."/>
            <person name="Heald R."/>
            <person name="Miller K."/>
            <person name="Haudenschild C."/>
            <person name="Kitzman J."/>
            <person name="Nakayama T."/>
            <person name="Izutsu Y."/>
            <person name="Robert J."/>
            <person name="Fortriede J."/>
            <person name="Burns K."/>
            <person name="Lotay V."/>
            <person name="Karimi K."/>
            <person name="Yasuoka Y."/>
            <person name="Dichmann D.S."/>
            <person name="Flajnik M.F."/>
            <person name="Houston D.W."/>
            <person name="Shendure J."/>
            <person name="DuPasquier L."/>
            <person name="Vize P.D."/>
            <person name="Zorn A.M."/>
            <person name="Ito M."/>
            <person name="Marcotte E.M."/>
            <person name="Wallingford J.B."/>
            <person name="Ito Y."/>
            <person name="Asashima M."/>
            <person name="Ueno N."/>
            <person name="Matsuda Y."/>
            <person name="Veenstra G.J."/>
            <person name="Fujiyama A."/>
            <person name="Harland R.M."/>
            <person name="Taira M."/>
            <person name="Rokhsar D.S."/>
        </authorList>
    </citation>
    <scope>NUCLEOTIDE SEQUENCE [LARGE SCALE GENOMIC DNA]</scope>
    <source>
        <strain evidence="2">J</strain>
    </source>
</reference>
<dbReference type="Proteomes" id="UP000694892">
    <property type="component" value="Chromosome 3S"/>
</dbReference>
<accession>A0A974D9E7</accession>
<dbReference type="AlphaFoldDB" id="A0A974D9E7"/>
<name>A0A974D9E7_XENLA</name>
<organism evidence="1 2">
    <name type="scientific">Xenopus laevis</name>
    <name type="common">African clawed frog</name>
    <dbReference type="NCBI Taxonomy" id="8355"/>
    <lineage>
        <taxon>Eukaryota</taxon>
        <taxon>Metazoa</taxon>
        <taxon>Chordata</taxon>
        <taxon>Craniata</taxon>
        <taxon>Vertebrata</taxon>
        <taxon>Euteleostomi</taxon>
        <taxon>Amphibia</taxon>
        <taxon>Batrachia</taxon>
        <taxon>Anura</taxon>
        <taxon>Pipoidea</taxon>
        <taxon>Pipidae</taxon>
        <taxon>Xenopodinae</taxon>
        <taxon>Xenopus</taxon>
        <taxon>Xenopus</taxon>
    </lineage>
</organism>
<protein>
    <submittedName>
        <fullName evidence="1">Uncharacterized protein</fullName>
    </submittedName>
</protein>
<dbReference type="EMBL" id="CM004471">
    <property type="protein sequence ID" value="OCT87939.1"/>
    <property type="molecule type" value="Genomic_DNA"/>
</dbReference>
<proteinExistence type="predicted"/>
<gene>
    <name evidence="1" type="ORF">XELAEV_18021642mg</name>
</gene>
<sequence length="67" mass="7749">MNKNPYSVTQEQRQSQHREKMRLICTCERPLQLCYAGGRDSSRDQSRQELRDSLQSMMVAAGCTVKL</sequence>